<keyword evidence="5" id="KW-1185">Reference proteome</keyword>
<dbReference type="GO" id="GO:0033550">
    <property type="term" value="F:MAP kinase tyrosine phosphatase activity"/>
    <property type="evidence" value="ECO:0007669"/>
    <property type="project" value="TreeGrafter"/>
</dbReference>
<accession>A0A9W7A6W9</accession>
<sequence>MPRIPLDTGLSPPALDYASEGRLLLSRVNLNSGLAPKRYAPYNVIYRNPTTGAEVYVGNAQAAESREILDGMGEGGCMRIVFCQDGDGSRHHLSDPTFKYLTFPIGRWRSHVSPAPPAVLAFFSPLFTFLDRELALGNNVLIHCLAGAHRAGTAGIASLMHLCGMGKDEATEAAKKLRPAINPIGDFPKLLMLLDRGMREGGGGGPLADKAPPRTGRPSSSSPVEQDEDVLMAYLEGRGAPTSPTLKRLPPQPATLKSAFVPPVLTGTRLQEQGRSSPSSTAVKTAVSTTCPPPSRLTAIKGIEDGTFTPPLRPRDPVREVLPTPSPSRPSRRSRSPNEPPFVGTLTLHPASYVGVLNTGDARCTTIRVKGKETTRIRGACLKKGTPTTRTEIKEARAFVLTTYVEHFNHEPK</sequence>
<dbReference type="OrthoDB" id="10252009at2759"/>
<evidence type="ECO:0000256" key="1">
    <source>
        <dbReference type="ARBA" id="ARBA00022912"/>
    </source>
</evidence>
<dbReference type="PANTHER" id="PTHR10159:SF519">
    <property type="entry name" value="DUAL SPECIFICITY PROTEIN PHOSPHATASE MPK3"/>
    <property type="match status" value="1"/>
</dbReference>
<dbReference type="GO" id="GO:0008330">
    <property type="term" value="F:protein tyrosine/threonine phosphatase activity"/>
    <property type="evidence" value="ECO:0007669"/>
    <property type="project" value="TreeGrafter"/>
</dbReference>
<dbReference type="EMBL" id="BRXZ01001261">
    <property type="protein sequence ID" value="GMH66764.1"/>
    <property type="molecule type" value="Genomic_DNA"/>
</dbReference>
<dbReference type="GO" id="GO:0043409">
    <property type="term" value="P:negative regulation of MAPK cascade"/>
    <property type="evidence" value="ECO:0007669"/>
    <property type="project" value="TreeGrafter"/>
</dbReference>
<feature type="region of interest" description="Disordered" evidence="2">
    <location>
        <begin position="267"/>
        <end position="344"/>
    </location>
</feature>
<dbReference type="Proteomes" id="UP001165082">
    <property type="component" value="Unassembled WGS sequence"/>
</dbReference>
<evidence type="ECO:0000313" key="4">
    <source>
        <dbReference type="EMBL" id="GMH66764.1"/>
    </source>
</evidence>
<dbReference type="PROSITE" id="PS50056">
    <property type="entry name" value="TYR_PHOSPHATASE_2"/>
    <property type="match status" value="1"/>
</dbReference>
<proteinExistence type="predicted"/>
<feature type="compositionally biased region" description="Low complexity" evidence="2">
    <location>
        <begin position="213"/>
        <end position="223"/>
    </location>
</feature>
<keyword evidence="1" id="KW-0904">Protein phosphatase</keyword>
<dbReference type="CDD" id="cd14498">
    <property type="entry name" value="DSP"/>
    <property type="match status" value="1"/>
</dbReference>
<dbReference type="Gene3D" id="3.90.190.10">
    <property type="entry name" value="Protein tyrosine phosphatase superfamily"/>
    <property type="match status" value="1"/>
</dbReference>
<dbReference type="InterPro" id="IPR000387">
    <property type="entry name" value="Tyr_Pase_dom"/>
</dbReference>
<dbReference type="PANTHER" id="PTHR10159">
    <property type="entry name" value="DUAL SPECIFICITY PROTEIN PHOSPHATASE"/>
    <property type="match status" value="1"/>
</dbReference>
<evidence type="ECO:0000313" key="5">
    <source>
        <dbReference type="Proteomes" id="UP001165082"/>
    </source>
</evidence>
<dbReference type="SUPFAM" id="SSF52799">
    <property type="entry name" value="(Phosphotyrosine protein) phosphatases II"/>
    <property type="match status" value="1"/>
</dbReference>
<feature type="compositionally biased region" description="Low complexity" evidence="2">
    <location>
        <begin position="276"/>
        <end position="290"/>
    </location>
</feature>
<evidence type="ECO:0000256" key="2">
    <source>
        <dbReference type="SAM" id="MobiDB-lite"/>
    </source>
</evidence>
<name>A0A9W7A6W9_9STRA</name>
<protein>
    <recommendedName>
        <fullName evidence="3">Tyrosine specific protein phosphatases domain-containing protein</fullName>
    </recommendedName>
</protein>
<feature type="domain" description="Tyrosine specific protein phosphatases" evidence="3">
    <location>
        <begin position="120"/>
        <end position="181"/>
    </location>
</feature>
<evidence type="ECO:0000259" key="3">
    <source>
        <dbReference type="PROSITE" id="PS50056"/>
    </source>
</evidence>
<dbReference type="GO" id="GO:0005737">
    <property type="term" value="C:cytoplasm"/>
    <property type="evidence" value="ECO:0007669"/>
    <property type="project" value="TreeGrafter"/>
</dbReference>
<dbReference type="AlphaFoldDB" id="A0A9W7A6W9"/>
<gene>
    <name evidence="4" type="ORF">TrRE_jg10401</name>
</gene>
<feature type="region of interest" description="Disordered" evidence="2">
    <location>
        <begin position="201"/>
        <end position="226"/>
    </location>
</feature>
<organism evidence="4 5">
    <name type="scientific">Triparma retinervis</name>
    <dbReference type="NCBI Taxonomy" id="2557542"/>
    <lineage>
        <taxon>Eukaryota</taxon>
        <taxon>Sar</taxon>
        <taxon>Stramenopiles</taxon>
        <taxon>Ochrophyta</taxon>
        <taxon>Bolidophyceae</taxon>
        <taxon>Parmales</taxon>
        <taxon>Triparmaceae</taxon>
        <taxon>Triparma</taxon>
    </lineage>
</organism>
<keyword evidence="1" id="KW-0378">Hydrolase</keyword>
<dbReference type="GO" id="GO:0017017">
    <property type="term" value="F:MAP kinase tyrosine/serine/threonine phosphatase activity"/>
    <property type="evidence" value="ECO:0007669"/>
    <property type="project" value="TreeGrafter"/>
</dbReference>
<comment type="caution">
    <text evidence="4">The sequence shown here is derived from an EMBL/GenBank/DDBJ whole genome shotgun (WGS) entry which is preliminary data.</text>
</comment>
<reference evidence="4" key="1">
    <citation type="submission" date="2022-07" db="EMBL/GenBank/DDBJ databases">
        <title>Genome analysis of Parmales, a sister group of diatoms, reveals the evolutionary specialization of diatoms from phago-mixotrophs to photoautotrophs.</title>
        <authorList>
            <person name="Ban H."/>
            <person name="Sato S."/>
            <person name="Yoshikawa S."/>
            <person name="Kazumasa Y."/>
            <person name="Nakamura Y."/>
            <person name="Ichinomiya M."/>
            <person name="Saitoh K."/>
            <person name="Sato N."/>
            <person name="Blanc-Mathieu R."/>
            <person name="Endo H."/>
            <person name="Kuwata A."/>
            <person name="Ogata H."/>
        </authorList>
    </citation>
    <scope>NUCLEOTIDE SEQUENCE</scope>
</reference>
<dbReference type="InterPro" id="IPR029021">
    <property type="entry name" value="Prot-tyrosine_phosphatase-like"/>
</dbReference>